<evidence type="ECO:0000313" key="7">
    <source>
        <dbReference type="Proteomes" id="UP000295717"/>
    </source>
</evidence>
<dbReference type="Pfam" id="PF00563">
    <property type="entry name" value="EAL"/>
    <property type="match status" value="1"/>
</dbReference>
<evidence type="ECO:0000259" key="2">
    <source>
        <dbReference type="PROSITE" id="PS50112"/>
    </source>
</evidence>
<feature type="transmembrane region" description="Helical" evidence="1">
    <location>
        <begin position="45"/>
        <end position="64"/>
    </location>
</feature>
<dbReference type="PROSITE" id="PS50112">
    <property type="entry name" value="PAS"/>
    <property type="match status" value="1"/>
</dbReference>
<dbReference type="PROSITE" id="PS50113">
    <property type="entry name" value="PAC"/>
    <property type="match status" value="1"/>
</dbReference>
<evidence type="ECO:0000256" key="1">
    <source>
        <dbReference type="SAM" id="Phobius"/>
    </source>
</evidence>
<comment type="caution">
    <text evidence="6">The sequence shown here is derived from an EMBL/GenBank/DDBJ whole genome shotgun (WGS) entry which is preliminary data.</text>
</comment>
<evidence type="ECO:0000259" key="4">
    <source>
        <dbReference type="PROSITE" id="PS50883"/>
    </source>
</evidence>
<dbReference type="PANTHER" id="PTHR44757:SF2">
    <property type="entry name" value="BIOFILM ARCHITECTURE MAINTENANCE PROTEIN MBAA"/>
    <property type="match status" value="1"/>
</dbReference>
<accession>A0A4R3MYF0</accession>
<feature type="transmembrane region" description="Helical" evidence="1">
    <location>
        <begin position="84"/>
        <end position="101"/>
    </location>
</feature>
<feature type="domain" description="PAC" evidence="3">
    <location>
        <begin position="278"/>
        <end position="331"/>
    </location>
</feature>
<dbReference type="AlphaFoldDB" id="A0A4R3MYF0"/>
<dbReference type="Proteomes" id="UP000295717">
    <property type="component" value="Unassembled WGS sequence"/>
</dbReference>
<feature type="transmembrane region" description="Helical" evidence="1">
    <location>
        <begin position="157"/>
        <end position="178"/>
    </location>
</feature>
<dbReference type="SMART" id="SM00091">
    <property type="entry name" value="PAS"/>
    <property type="match status" value="1"/>
</dbReference>
<dbReference type="InterPro" id="IPR035919">
    <property type="entry name" value="EAL_sf"/>
</dbReference>
<dbReference type="InterPro" id="IPR000014">
    <property type="entry name" value="PAS"/>
</dbReference>
<feature type="transmembrane region" description="Helical" evidence="1">
    <location>
        <begin position="134"/>
        <end position="151"/>
    </location>
</feature>
<dbReference type="InterPro" id="IPR052155">
    <property type="entry name" value="Biofilm_reg_signaling"/>
</dbReference>
<dbReference type="InterPro" id="IPR043128">
    <property type="entry name" value="Rev_trsase/Diguanyl_cyclase"/>
</dbReference>
<evidence type="ECO:0000259" key="3">
    <source>
        <dbReference type="PROSITE" id="PS50113"/>
    </source>
</evidence>
<reference evidence="6 7" key="1">
    <citation type="submission" date="2019-03" db="EMBL/GenBank/DDBJ databases">
        <title>Genomic Encyclopedia of Type Strains, Phase IV (KMG-IV): sequencing the most valuable type-strain genomes for metagenomic binning, comparative biology and taxonomic classification.</title>
        <authorList>
            <person name="Goeker M."/>
        </authorList>
    </citation>
    <scope>NUCLEOTIDE SEQUENCE [LARGE SCALE GENOMIC DNA]</scope>
    <source>
        <strain evidence="6 7">DSM 13587</strain>
    </source>
</reference>
<dbReference type="InterPro" id="IPR001633">
    <property type="entry name" value="EAL_dom"/>
</dbReference>
<dbReference type="InterPro" id="IPR013655">
    <property type="entry name" value="PAS_fold_3"/>
</dbReference>
<dbReference type="InterPro" id="IPR000160">
    <property type="entry name" value="GGDEF_dom"/>
</dbReference>
<feature type="transmembrane region" description="Helical" evidence="1">
    <location>
        <begin position="107"/>
        <end position="127"/>
    </location>
</feature>
<dbReference type="InterPro" id="IPR029787">
    <property type="entry name" value="Nucleotide_cyclase"/>
</dbReference>
<dbReference type="SUPFAM" id="SSF55785">
    <property type="entry name" value="PYP-like sensor domain (PAS domain)"/>
    <property type="match status" value="1"/>
</dbReference>
<dbReference type="SMART" id="SM00052">
    <property type="entry name" value="EAL"/>
    <property type="match status" value="1"/>
</dbReference>
<feature type="domain" description="EAL" evidence="4">
    <location>
        <begin position="510"/>
        <end position="764"/>
    </location>
</feature>
<dbReference type="NCBIfam" id="TIGR00254">
    <property type="entry name" value="GGDEF"/>
    <property type="match status" value="1"/>
</dbReference>
<dbReference type="PANTHER" id="PTHR44757">
    <property type="entry name" value="DIGUANYLATE CYCLASE DGCP"/>
    <property type="match status" value="1"/>
</dbReference>
<feature type="domain" description="GGDEF" evidence="5">
    <location>
        <begin position="363"/>
        <end position="501"/>
    </location>
</feature>
<dbReference type="NCBIfam" id="TIGR00229">
    <property type="entry name" value="sensory_box"/>
    <property type="match status" value="1"/>
</dbReference>
<dbReference type="Gene3D" id="3.30.70.270">
    <property type="match status" value="1"/>
</dbReference>
<dbReference type="SUPFAM" id="SSF55073">
    <property type="entry name" value="Nucleotide cyclase"/>
    <property type="match status" value="1"/>
</dbReference>
<dbReference type="Gene3D" id="3.30.450.20">
    <property type="entry name" value="PAS domain"/>
    <property type="match status" value="1"/>
</dbReference>
<dbReference type="Pfam" id="PF08447">
    <property type="entry name" value="PAS_3"/>
    <property type="match status" value="1"/>
</dbReference>
<dbReference type="CDD" id="cd00130">
    <property type="entry name" value="PAS"/>
    <property type="match status" value="1"/>
</dbReference>
<dbReference type="CDD" id="cd01949">
    <property type="entry name" value="GGDEF"/>
    <property type="match status" value="1"/>
</dbReference>
<dbReference type="EMBL" id="SMAO01000009">
    <property type="protein sequence ID" value="TCT19309.1"/>
    <property type="molecule type" value="Genomic_DNA"/>
</dbReference>
<dbReference type="InterPro" id="IPR000700">
    <property type="entry name" value="PAS-assoc_C"/>
</dbReference>
<dbReference type="SUPFAM" id="SSF141868">
    <property type="entry name" value="EAL domain-like"/>
    <property type="match status" value="1"/>
</dbReference>
<dbReference type="PROSITE" id="PS50887">
    <property type="entry name" value="GGDEF"/>
    <property type="match status" value="1"/>
</dbReference>
<evidence type="ECO:0000259" key="5">
    <source>
        <dbReference type="PROSITE" id="PS50887"/>
    </source>
</evidence>
<evidence type="ECO:0000313" key="6">
    <source>
        <dbReference type="EMBL" id="TCT19309.1"/>
    </source>
</evidence>
<dbReference type="InterPro" id="IPR001610">
    <property type="entry name" value="PAC"/>
</dbReference>
<feature type="domain" description="PAS" evidence="2">
    <location>
        <begin position="202"/>
        <end position="274"/>
    </location>
</feature>
<organism evidence="6 7">
    <name type="scientific">Thiobaca trueperi</name>
    <dbReference type="NCBI Taxonomy" id="127458"/>
    <lineage>
        <taxon>Bacteria</taxon>
        <taxon>Pseudomonadati</taxon>
        <taxon>Pseudomonadota</taxon>
        <taxon>Gammaproteobacteria</taxon>
        <taxon>Chromatiales</taxon>
        <taxon>Chromatiaceae</taxon>
        <taxon>Thiobaca</taxon>
    </lineage>
</organism>
<keyword evidence="7" id="KW-1185">Reference proteome</keyword>
<dbReference type="RefSeq" id="WP_165903458.1">
    <property type="nucleotide sequence ID" value="NZ_SMAO01000009.1"/>
</dbReference>
<dbReference type="CDD" id="cd01948">
    <property type="entry name" value="EAL"/>
    <property type="match status" value="1"/>
</dbReference>
<dbReference type="InterPro" id="IPR035965">
    <property type="entry name" value="PAS-like_dom_sf"/>
</dbReference>
<dbReference type="Gene3D" id="3.20.20.450">
    <property type="entry name" value="EAL domain"/>
    <property type="match status" value="1"/>
</dbReference>
<keyword evidence="1" id="KW-0472">Membrane</keyword>
<feature type="transmembrane region" description="Helical" evidence="1">
    <location>
        <begin position="20"/>
        <end position="39"/>
    </location>
</feature>
<name>A0A4R3MYF0_9GAMM</name>
<dbReference type="SMART" id="SM00086">
    <property type="entry name" value="PAC"/>
    <property type="match status" value="1"/>
</dbReference>
<dbReference type="Pfam" id="PF00990">
    <property type="entry name" value="GGDEF"/>
    <property type="match status" value="1"/>
</dbReference>
<sequence length="772" mass="85857">MNTPEFATEKIRFLDAALPALLAASAVTGLVLVVVHWNLVPPEVLLAWLTVLGAVLTGCAALVWSFRRVPDAASAHRWLRRFRLAVLAGGLNWGLGGLILCQSGDPVYQSFVGFALAGIGAAAITALSIDRRTALLFVVPMLAPAAIRFLLEPATLSLAMGIILLVLLIFLIVTATRIERSLGESIRLRLQADEQKRLIQINERRLRFALDGTGQGLWDWDMEIDQVFYSRHWKTMLGYAESEIGLSIEEWKNRVHPDDRPAVIATLKRYLDGESPLYEAEQRLRCRDGRYKWFLTRAQLIERTANGEPKRMIGVDIDIAGRKAAEEAVQHLAFYDALTGLPNRRLLLDRLHHALVASERSRRFGALVFIDLDRFKQLNDSLGHAVGDLMLQEVARRLCQSVREIDTVARLGGDEFVVMLEDLSGDASAAEIRAADLGAKLQAALGQPYQLGEHRHDSTPSMGIVLFDGHQANPDELLNRADMAMYRAKQSGRNTLRFFDPAMQASVDARLLLKRDLREDIGLGHFVLHYQPQVDGAGQIIGAEAFVRWANPRRMMVSAHDFIPLAEESGLILPLGDWVLESACAQLNAWSRDPEWAELTISINLSARQFRDTNIVERILTILDRTGADPRRLKLELGEGLLLQDPEKILARMEALKARGVRFSLDRFGAGYSSLADFIRLPLDQLKLDHSFVRDLLTDPKAAAIARSVIVLGDALGLEVIAAGVETESQKRFLQAHACQAFQGYLFSQPLTLDELSRFRPPPADVAESGNR</sequence>
<keyword evidence="1" id="KW-0812">Transmembrane</keyword>
<dbReference type="PROSITE" id="PS50883">
    <property type="entry name" value="EAL"/>
    <property type="match status" value="1"/>
</dbReference>
<keyword evidence="1" id="KW-1133">Transmembrane helix</keyword>
<gene>
    <name evidence="6" type="ORF">EDC35_109190</name>
</gene>
<protein>
    <submittedName>
        <fullName evidence="6">PAS domain S-box-containing protein/diguanylate cyclase (GGDEF)-like protein</fullName>
    </submittedName>
</protein>
<dbReference type="SMART" id="SM00267">
    <property type="entry name" value="GGDEF"/>
    <property type="match status" value="1"/>
</dbReference>
<proteinExistence type="predicted"/>